<keyword evidence="1 2" id="KW-0808">Transferase</keyword>
<dbReference type="EMBL" id="SMAG01000006">
    <property type="protein sequence ID" value="TCS93637.1"/>
    <property type="molecule type" value="Genomic_DNA"/>
</dbReference>
<evidence type="ECO:0000313" key="3">
    <source>
        <dbReference type="Proteomes" id="UP000294937"/>
    </source>
</evidence>
<name>A0A4V2UUY5_9BACL</name>
<dbReference type="SUPFAM" id="SSF53756">
    <property type="entry name" value="UDP-Glycosyltransferase/glycogen phosphorylase"/>
    <property type="match status" value="1"/>
</dbReference>
<sequence>MSFIRSAIWKDQLKHLSQKRKKMVILSTYPVFHKAHGGMLRVYHLYKNLENKFDITIISFNYPHHRYQLQVGNLTEIAIPPSEQHLLVQEKIQTELSIDISDIMMERFSSLTPEYQHTVDEYLEQAEIIVAAQPYLFHLIEKCPRLDQKLIIYDSQNVEYELKKSMLPNNEIAQLLLSQLFQLEQRACQQSDLILTCTLNDSQQMQRLYEMNSDKFVLVPNGVDHTDQPFINYQQRQENKRKQGLSTETNIIFIGSGHPPNVDAVTEILKISPLMPEFNFIIMGGLQTAFAQYPLPNNVLFTGRVDEYTKKQIYSIADIAINPMLQGSGSNLKLAEFMAHGIPVVSTAIGARGYKIVEGEHLIISDLSEFPKQLRQLKDDPVLQQRLSSNARLYIEKNYSWSSISKHLLSALQKLL</sequence>
<dbReference type="PANTHER" id="PTHR46401:SF2">
    <property type="entry name" value="GLYCOSYLTRANSFERASE WBBK-RELATED"/>
    <property type="match status" value="1"/>
</dbReference>
<protein>
    <submittedName>
        <fullName evidence="2">Glycosyl transferase family 1</fullName>
    </submittedName>
</protein>
<dbReference type="Proteomes" id="UP000294937">
    <property type="component" value="Unassembled WGS sequence"/>
</dbReference>
<comment type="caution">
    <text evidence="2">The sequence shown here is derived from an EMBL/GenBank/DDBJ whole genome shotgun (WGS) entry which is preliminary data.</text>
</comment>
<organism evidence="2 3">
    <name type="scientific">Hazenella coriacea</name>
    <dbReference type="NCBI Taxonomy" id="1179467"/>
    <lineage>
        <taxon>Bacteria</taxon>
        <taxon>Bacillati</taxon>
        <taxon>Bacillota</taxon>
        <taxon>Bacilli</taxon>
        <taxon>Bacillales</taxon>
        <taxon>Thermoactinomycetaceae</taxon>
        <taxon>Hazenella</taxon>
    </lineage>
</organism>
<evidence type="ECO:0000313" key="2">
    <source>
        <dbReference type="EMBL" id="TCS93637.1"/>
    </source>
</evidence>
<reference evidence="2 3" key="1">
    <citation type="submission" date="2019-03" db="EMBL/GenBank/DDBJ databases">
        <title>Genomic Encyclopedia of Type Strains, Phase IV (KMG-IV): sequencing the most valuable type-strain genomes for metagenomic binning, comparative biology and taxonomic classification.</title>
        <authorList>
            <person name="Goeker M."/>
        </authorList>
    </citation>
    <scope>NUCLEOTIDE SEQUENCE [LARGE SCALE GENOMIC DNA]</scope>
    <source>
        <strain evidence="2 3">DSM 45707</strain>
    </source>
</reference>
<keyword evidence="3" id="KW-1185">Reference proteome</keyword>
<evidence type="ECO:0000256" key="1">
    <source>
        <dbReference type="ARBA" id="ARBA00022679"/>
    </source>
</evidence>
<dbReference type="Pfam" id="PF13692">
    <property type="entry name" value="Glyco_trans_1_4"/>
    <property type="match status" value="1"/>
</dbReference>
<proteinExistence type="predicted"/>
<dbReference type="AlphaFoldDB" id="A0A4V2UUY5"/>
<dbReference type="Gene3D" id="3.40.50.2000">
    <property type="entry name" value="Glycogen Phosphorylase B"/>
    <property type="match status" value="2"/>
</dbReference>
<dbReference type="RefSeq" id="WP_165875944.1">
    <property type="nucleotide sequence ID" value="NZ_SMAG01000006.1"/>
</dbReference>
<gene>
    <name evidence="2" type="ORF">EDD58_10670</name>
</gene>
<dbReference type="GO" id="GO:0009103">
    <property type="term" value="P:lipopolysaccharide biosynthetic process"/>
    <property type="evidence" value="ECO:0007669"/>
    <property type="project" value="TreeGrafter"/>
</dbReference>
<dbReference type="GO" id="GO:0016757">
    <property type="term" value="F:glycosyltransferase activity"/>
    <property type="evidence" value="ECO:0007669"/>
    <property type="project" value="TreeGrafter"/>
</dbReference>
<dbReference type="CDD" id="cd03801">
    <property type="entry name" value="GT4_PimA-like"/>
    <property type="match status" value="1"/>
</dbReference>
<accession>A0A4V2UUY5</accession>
<dbReference type="PANTHER" id="PTHR46401">
    <property type="entry name" value="GLYCOSYLTRANSFERASE WBBK-RELATED"/>
    <property type="match status" value="1"/>
</dbReference>